<evidence type="ECO:0000259" key="2">
    <source>
        <dbReference type="Pfam" id="PF00155"/>
    </source>
</evidence>
<dbReference type="EC" id="2.6.1.-" evidence="1"/>
<dbReference type="RefSeq" id="WP_114957599.1">
    <property type="nucleotide sequence ID" value="NZ_JBHSJF010000006.1"/>
</dbReference>
<comment type="caution">
    <text evidence="3">The sequence shown here is derived from an EMBL/GenBank/DDBJ whole genome shotgun (WGS) entry which is preliminary data.</text>
</comment>
<dbReference type="CDD" id="cd00609">
    <property type="entry name" value="AAT_like"/>
    <property type="match status" value="1"/>
</dbReference>
<feature type="domain" description="Aminotransferase class I/classII large" evidence="2">
    <location>
        <begin position="74"/>
        <end position="379"/>
    </location>
</feature>
<evidence type="ECO:0000256" key="1">
    <source>
        <dbReference type="RuleBase" id="RU000481"/>
    </source>
</evidence>
<keyword evidence="4" id="KW-1185">Reference proteome</keyword>
<dbReference type="Gene3D" id="3.40.640.10">
    <property type="entry name" value="Type I PLP-dependent aspartate aminotransferase-like (Major domain)"/>
    <property type="match status" value="1"/>
</dbReference>
<dbReference type="PANTHER" id="PTHR42691:SF1">
    <property type="entry name" value="ASPARTATE AMINOTRANSFERASE YHDR-RELATED"/>
    <property type="match status" value="1"/>
</dbReference>
<evidence type="ECO:0000313" key="4">
    <source>
        <dbReference type="Proteomes" id="UP001595796"/>
    </source>
</evidence>
<accession>A0ABV9Z0W1</accession>
<keyword evidence="1" id="KW-0808">Transferase</keyword>
<dbReference type="GO" id="GO:0008483">
    <property type="term" value="F:transaminase activity"/>
    <property type="evidence" value="ECO:0007669"/>
    <property type="project" value="UniProtKB-KW"/>
</dbReference>
<dbReference type="InterPro" id="IPR015421">
    <property type="entry name" value="PyrdxlP-dep_Trfase_major"/>
</dbReference>
<protein>
    <recommendedName>
        <fullName evidence="1">Aminotransferase</fullName>
        <ecNumber evidence="1">2.6.1.-</ecNumber>
    </recommendedName>
</protein>
<keyword evidence="1 3" id="KW-0032">Aminotransferase</keyword>
<name>A0ABV9Z0W1_9HYPH</name>
<evidence type="ECO:0000313" key="3">
    <source>
        <dbReference type="EMBL" id="MFC5068107.1"/>
    </source>
</evidence>
<organism evidence="3 4">
    <name type="scientific">Flaviflagellibacter deserti</name>
    <dbReference type="NCBI Taxonomy" id="2267266"/>
    <lineage>
        <taxon>Bacteria</taxon>
        <taxon>Pseudomonadati</taxon>
        <taxon>Pseudomonadota</taxon>
        <taxon>Alphaproteobacteria</taxon>
        <taxon>Hyphomicrobiales</taxon>
        <taxon>Flaviflagellibacter</taxon>
    </lineage>
</organism>
<dbReference type="Proteomes" id="UP001595796">
    <property type="component" value="Unassembled WGS sequence"/>
</dbReference>
<comment type="similarity">
    <text evidence="1">Belongs to the class-I pyridoxal-phosphate-dependent aminotransferase family.</text>
</comment>
<proteinExistence type="inferred from homology"/>
<dbReference type="InterPro" id="IPR004839">
    <property type="entry name" value="Aminotransferase_I/II_large"/>
</dbReference>
<dbReference type="EMBL" id="JBHSJF010000006">
    <property type="protein sequence ID" value="MFC5068107.1"/>
    <property type="molecule type" value="Genomic_DNA"/>
</dbReference>
<dbReference type="InterPro" id="IPR015424">
    <property type="entry name" value="PyrdxlP-dep_Trfase"/>
</dbReference>
<dbReference type="SUPFAM" id="SSF53383">
    <property type="entry name" value="PLP-dependent transferases"/>
    <property type="match status" value="1"/>
</dbReference>
<reference evidence="4" key="1">
    <citation type="journal article" date="2019" name="Int. J. Syst. Evol. Microbiol.">
        <title>The Global Catalogue of Microorganisms (GCM) 10K type strain sequencing project: providing services to taxonomists for standard genome sequencing and annotation.</title>
        <authorList>
            <consortium name="The Broad Institute Genomics Platform"/>
            <consortium name="The Broad Institute Genome Sequencing Center for Infectious Disease"/>
            <person name="Wu L."/>
            <person name="Ma J."/>
        </authorList>
    </citation>
    <scope>NUCLEOTIDE SEQUENCE [LARGE SCALE GENOMIC DNA]</scope>
    <source>
        <strain evidence="4">CGMCC 1.16444</strain>
    </source>
</reference>
<dbReference type="InterPro" id="IPR004838">
    <property type="entry name" value="NHTrfase_class1_PyrdxlP-BS"/>
</dbReference>
<sequence>MVSNRIAAANAAASAIGRFFMECGERRRNPDLSDLTFGNPNEMPLAGIGDAIRARAVPRNKDWFAYKASEAEPQAFIAEHAGRELGLKFEPADIALTAGAFAAINVAIHMVLDAGDEAIFSEPAWFCYEPMLLAAGVVPRKVRLKPPAFDLDLAAIEAAISPKTRLVIVNTPHNPTGRICDRATLAELADLLERASRRVGHRIYLLSDEPYRRLRFDGRGFVSPATLYPWTLISYSYGKVLLAPGQRIGYLAISPLMPPSDRQAIRDSMLVAQMALGWCFPNAVMQYAVPDLETLSIDLNALTSRRDRLISVLDTAGYGPLVPEGTFYIWSKWPKGAPNLFWQALAERDVLVLPGGFMNLPEYFRISLTASDAMVDRALPVFTEVAQENTDD</sequence>
<gene>
    <name evidence="3" type="ORF">ACFPFW_08765</name>
</gene>
<comment type="cofactor">
    <cofactor evidence="1">
        <name>pyridoxal 5'-phosphate</name>
        <dbReference type="ChEBI" id="CHEBI:597326"/>
    </cofactor>
</comment>
<dbReference type="Pfam" id="PF00155">
    <property type="entry name" value="Aminotran_1_2"/>
    <property type="match status" value="1"/>
</dbReference>
<dbReference type="PROSITE" id="PS00105">
    <property type="entry name" value="AA_TRANSFER_CLASS_1"/>
    <property type="match status" value="1"/>
</dbReference>
<dbReference type="PANTHER" id="PTHR42691">
    <property type="entry name" value="ASPARTATE AMINOTRANSFERASE YHDR-RELATED"/>
    <property type="match status" value="1"/>
</dbReference>